<dbReference type="InterPro" id="IPR003838">
    <property type="entry name" value="ABC3_permease_C"/>
</dbReference>
<gene>
    <name evidence="8" type="ORF">DX914_05720</name>
</gene>
<dbReference type="GO" id="GO:0005886">
    <property type="term" value="C:plasma membrane"/>
    <property type="evidence" value="ECO:0007669"/>
    <property type="project" value="UniProtKB-SubCell"/>
</dbReference>
<dbReference type="PANTHER" id="PTHR43738:SF3">
    <property type="entry name" value="ABC TRANSPORTER PERMEASE"/>
    <property type="match status" value="1"/>
</dbReference>
<accession>A0A371K3X1</accession>
<evidence type="ECO:0000256" key="6">
    <source>
        <dbReference type="SAM" id="Phobius"/>
    </source>
</evidence>
<protein>
    <recommendedName>
        <fullName evidence="7">ABC3 transporter permease C-terminal domain-containing protein</fullName>
    </recommendedName>
</protein>
<dbReference type="Pfam" id="PF02687">
    <property type="entry name" value="FtsX"/>
    <property type="match status" value="1"/>
</dbReference>
<feature type="domain" description="ABC3 transporter permease C-terminal" evidence="7">
    <location>
        <begin position="263"/>
        <end position="378"/>
    </location>
</feature>
<evidence type="ECO:0000313" key="8">
    <source>
        <dbReference type="EMBL" id="RDZ28623.1"/>
    </source>
</evidence>
<evidence type="ECO:0000256" key="3">
    <source>
        <dbReference type="ARBA" id="ARBA00022692"/>
    </source>
</evidence>
<evidence type="ECO:0000256" key="2">
    <source>
        <dbReference type="ARBA" id="ARBA00022475"/>
    </source>
</evidence>
<keyword evidence="2" id="KW-1003">Cell membrane</keyword>
<feature type="transmembrane region" description="Helical" evidence="6">
    <location>
        <begin position="303"/>
        <end position="333"/>
    </location>
</feature>
<comment type="caution">
    <text evidence="8">The sequence shown here is derived from an EMBL/GenBank/DDBJ whole genome shotgun (WGS) entry which is preliminary data.</text>
</comment>
<organism evidence="8 9">
    <name type="scientific">Lysobacter silvisoli</name>
    <dbReference type="NCBI Taxonomy" id="2293254"/>
    <lineage>
        <taxon>Bacteria</taxon>
        <taxon>Pseudomonadati</taxon>
        <taxon>Pseudomonadota</taxon>
        <taxon>Gammaproteobacteria</taxon>
        <taxon>Lysobacterales</taxon>
        <taxon>Lysobacteraceae</taxon>
        <taxon>Lysobacter</taxon>
    </lineage>
</organism>
<proteinExistence type="predicted"/>
<reference evidence="8 9" key="1">
    <citation type="submission" date="2018-08" db="EMBL/GenBank/DDBJ databases">
        <title>Lysobacter sp. zong2l5, whole genome shotgun sequence.</title>
        <authorList>
            <person name="Zhang X."/>
            <person name="Feng G."/>
            <person name="Zhu H."/>
        </authorList>
    </citation>
    <scope>NUCLEOTIDE SEQUENCE [LARGE SCALE GENOMIC DNA]</scope>
    <source>
        <strain evidence="9">zong2l5</strain>
    </source>
</reference>
<dbReference type="PANTHER" id="PTHR43738">
    <property type="entry name" value="ABC TRANSPORTER, MEMBRANE PROTEIN"/>
    <property type="match status" value="1"/>
</dbReference>
<dbReference type="RefSeq" id="WP_115858062.1">
    <property type="nucleotide sequence ID" value="NZ_QTSU01000001.1"/>
</dbReference>
<feature type="transmembrane region" description="Helical" evidence="6">
    <location>
        <begin position="262"/>
        <end position="283"/>
    </location>
</feature>
<keyword evidence="3 6" id="KW-0812">Transmembrane</keyword>
<dbReference type="OrthoDB" id="9775474at2"/>
<evidence type="ECO:0000259" key="7">
    <source>
        <dbReference type="Pfam" id="PF02687"/>
    </source>
</evidence>
<evidence type="ECO:0000313" key="9">
    <source>
        <dbReference type="Proteomes" id="UP000264492"/>
    </source>
</evidence>
<feature type="transmembrane region" description="Helical" evidence="6">
    <location>
        <begin position="353"/>
        <end position="374"/>
    </location>
</feature>
<evidence type="ECO:0000256" key="5">
    <source>
        <dbReference type="ARBA" id="ARBA00023136"/>
    </source>
</evidence>
<keyword evidence="9" id="KW-1185">Reference proteome</keyword>
<dbReference type="AlphaFoldDB" id="A0A371K3X1"/>
<keyword evidence="4 6" id="KW-1133">Transmembrane helix</keyword>
<keyword evidence="5 6" id="KW-0472">Membrane</keyword>
<evidence type="ECO:0000256" key="4">
    <source>
        <dbReference type="ARBA" id="ARBA00022989"/>
    </source>
</evidence>
<evidence type="ECO:0000256" key="1">
    <source>
        <dbReference type="ARBA" id="ARBA00004651"/>
    </source>
</evidence>
<dbReference type="EMBL" id="QTSU01000001">
    <property type="protein sequence ID" value="RDZ28623.1"/>
    <property type="molecule type" value="Genomic_DNA"/>
</dbReference>
<dbReference type="InterPro" id="IPR051125">
    <property type="entry name" value="ABC-4/HrtB_transporter"/>
</dbReference>
<dbReference type="Proteomes" id="UP000264492">
    <property type="component" value="Unassembled WGS sequence"/>
</dbReference>
<sequence length="387" mass="43038">MNELNLIWRYHRFFKLRSLLLTAAVALAFCTFGILGALRYSMNGGDNSIASRRLMAMSDAGAMQVLPLSSIDTIRKVEGLETISYATWIGLYYREQSNMFMSFAVEPQTWLDTHPDMVMDADTRKTFLTDKRAILVSADIADKFGWKKGDSIPLQSLLFRPPHGERAWNHIVAGIFDSTKGAGSRNFAVTHYDFLNENRDIWKDTVGSFVITLKPHVTADDASQRIDTALETSAWPSYTSSDQVFHNEFFAQFGDIVSMIEMVVVVTFCALMLMVSSGMALGVRQRRRDLGIMRVIGYSNARILRIVVGQTMMVVLAGAALGMLVAFAFNWAVTSRYPEILPHLYLPVPVMGQALVIGIVLSLIAAAIPAYIALRTKPVEAMAEEAI</sequence>
<comment type="subcellular location">
    <subcellularLocation>
        <location evidence="1">Cell membrane</location>
        <topology evidence="1">Multi-pass membrane protein</topology>
    </subcellularLocation>
</comment>
<name>A0A371K3X1_9GAMM</name>